<protein>
    <submittedName>
        <fullName evidence="1">Uncharacterized protein</fullName>
    </submittedName>
</protein>
<reference evidence="1" key="1">
    <citation type="journal article" date="2022" name="bioRxiv">
        <title>Sequencing and chromosome-scale assembly of the giantPleurodeles waltlgenome.</title>
        <authorList>
            <person name="Brown T."/>
            <person name="Elewa A."/>
            <person name="Iarovenko S."/>
            <person name="Subramanian E."/>
            <person name="Araus A.J."/>
            <person name="Petzold A."/>
            <person name="Susuki M."/>
            <person name="Suzuki K.-i.T."/>
            <person name="Hayashi T."/>
            <person name="Toyoda A."/>
            <person name="Oliveira C."/>
            <person name="Osipova E."/>
            <person name="Leigh N.D."/>
            <person name="Simon A."/>
            <person name="Yun M.H."/>
        </authorList>
    </citation>
    <scope>NUCLEOTIDE SEQUENCE</scope>
    <source>
        <strain evidence="1">20211129_DDA</strain>
        <tissue evidence="1">Liver</tissue>
    </source>
</reference>
<dbReference type="EMBL" id="JANPWB010000006">
    <property type="protein sequence ID" value="KAJ1180455.1"/>
    <property type="molecule type" value="Genomic_DNA"/>
</dbReference>
<accession>A0AAV7TVH0</accession>
<keyword evidence="2" id="KW-1185">Reference proteome</keyword>
<comment type="caution">
    <text evidence="1">The sequence shown here is derived from an EMBL/GenBank/DDBJ whole genome shotgun (WGS) entry which is preliminary data.</text>
</comment>
<organism evidence="1 2">
    <name type="scientific">Pleurodeles waltl</name>
    <name type="common">Iberian ribbed newt</name>
    <dbReference type="NCBI Taxonomy" id="8319"/>
    <lineage>
        <taxon>Eukaryota</taxon>
        <taxon>Metazoa</taxon>
        <taxon>Chordata</taxon>
        <taxon>Craniata</taxon>
        <taxon>Vertebrata</taxon>
        <taxon>Euteleostomi</taxon>
        <taxon>Amphibia</taxon>
        <taxon>Batrachia</taxon>
        <taxon>Caudata</taxon>
        <taxon>Salamandroidea</taxon>
        <taxon>Salamandridae</taxon>
        <taxon>Pleurodelinae</taxon>
        <taxon>Pleurodeles</taxon>
    </lineage>
</organism>
<dbReference type="Proteomes" id="UP001066276">
    <property type="component" value="Chromosome 3_2"/>
</dbReference>
<name>A0AAV7TVH0_PLEWA</name>
<evidence type="ECO:0000313" key="2">
    <source>
        <dbReference type="Proteomes" id="UP001066276"/>
    </source>
</evidence>
<sequence>MMSSTEPGMICGALMLPVSEISVPESDPECLWGAACPGSFVLGRLCREPQFGTGTCRQSTEERGGKASSAVPQQVMLLITAQSAVFPSRSSSWVPRTGPGIQWAFILHSVVVTLLGTLVLHTQLAPTDDLNNAGFVALREDIPTSPTVHEGECSNL</sequence>
<evidence type="ECO:0000313" key="1">
    <source>
        <dbReference type="EMBL" id="KAJ1180455.1"/>
    </source>
</evidence>
<gene>
    <name evidence="1" type="ORF">NDU88_005676</name>
</gene>
<proteinExistence type="predicted"/>
<dbReference type="AlphaFoldDB" id="A0AAV7TVH0"/>